<sequence>MQTLLQPILRVKMSSDVHERLASLHIPYPPGPKRLKRADRVRERGILFIHIPKNAGTSITHALYGMNVGHETIRYFQRRMHGLTDFPSFAILRDPVQRFMSAYRYARAGGSSSRHVAHGFRATYMAFGGIDDALDHITHVRSPYGIDHIFRPQTWYLTDTHGHIGVDHLFMLDDMASIQDFIRHYTPTPIGHANAGEGRNDETPSADQIARIQQIYRQEQSYCQFARPRAPVADRSGCLRPCIKRLLPGGRAMPIS</sequence>
<dbReference type="OrthoDB" id="288532at2"/>
<dbReference type="InterPro" id="IPR005331">
    <property type="entry name" value="Sulfotransferase"/>
</dbReference>
<dbReference type="Gene3D" id="3.40.50.300">
    <property type="entry name" value="P-loop containing nucleotide triphosphate hydrolases"/>
    <property type="match status" value="1"/>
</dbReference>
<dbReference type="Pfam" id="PF03567">
    <property type="entry name" value="Sulfotransfer_2"/>
    <property type="match status" value="1"/>
</dbReference>
<dbReference type="EMBL" id="JUFX02000214">
    <property type="protein sequence ID" value="KPH86102.1"/>
    <property type="molecule type" value="Genomic_DNA"/>
</dbReference>
<evidence type="ECO:0000313" key="2">
    <source>
        <dbReference type="Proteomes" id="UP000031553"/>
    </source>
</evidence>
<protein>
    <recommendedName>
        <fullName evidence="3">Sulfotransferase family protein</fullName>
    </recommendedName>
</protein>
<dbReference type="Proteomes" id="UP000031553">
    <property type="component" value="Unassembled WGS sequence"/>
</dbReference>
<dbReference type="RefSeq" id="WP_084758459.1">
    <property type="nucleotide sequence ID" value="NZ_JUFX02000214.1"/>
</dbReference>
<name>A0A0N1FJV7_9PROT</name>
<dbReference type="InterPro" id="IPR027417">
    <property type="entry name" value="P-loop_NTPase"/>
</dbReference>
<evidence type="ECO:0008006" key="3">
    <source>
        <dbReference type="Google" id="ProtNLM"/>
    </source>
</evidence>
<reference evidence="1 2" key="1">
    <citation type="submission" date="2015-07" db="EMBL/GenBank/DDBJ databases">
        <title>Draft Genome Sequence of Komagataeibacter intermedius Strain AF2, Isolated from Kombucha Tea.</title>
        <authorList>
            <person name="Santos R.A."/>
            <person name="Berretta A.A."/>
            <person name="Barud H.S."/>
            <person name="Ribeiro S.J."/>
            <person name="Gonzalez-Garcia L.N."/>
            <person name="Zucchi T.D."/>
            <person name="Goldman G.H."/>
            <person name="Riano-Pachon D.M."/>
        </authorList>
    </citation>
    <scope>NUCLEOTIDE SEQUENCE [LARGE SCALE GENOMIC DNA]</scope>
    <source>
        <strain evidence="1 2">AF2</strain>
    </source>
</reference>
<proteinExistence type="predicted"/>
<comment type="caution">
    <text evidence="1">The sequence shown here is derived from an EMBL/GenBank/DDBJ whole genome shotgun (WGS) entry which is preliminary data.</text>
</comment>
<evidence type="ECO:0000313" key="1">
    <source>
        <dbReference type="EMBL" id="KPH86102.1"/>
    </source>
</evidence>
<organism evidence="1 2">
    <name type="scientific">Komagataeibacter intermedius AF2</name>
    <dbReference type="NCBI Taxonomy" id="1458464"/>
    <lineage>
        <taxon>Bacteria</taxon>
        <taxon>Pseudomonadati</taxon>
        <taxon>Pseudomonadota</taxon>
        <taxon>Alphaproteobacteria</taxon>
        <taxon>Acetobacterales</taxon>
        <taxon>Acetobacteraceae</taxon>
        <taxon>Komagataeibacter</taxon>
    </lineage>
</organism>
<accession>A0A0N1FJV7</accession>
<dbReference type="GO" id="GO:0016020">
    <property type="term" value="C:membrane"/>
    <property type="evidence" value="ECO:0007669"/>
    <property type="project" value="InterPro"/>
</dbReference>
<dbReference type="GO" id="GO:0008146">
    <property type="term" value="F:sulfotransferase activity"/>
    <property type="evidence" value="ECO:0007669"/>
    <property type="project" value="InterPro"/>
</dbReference>
<dbReference type="AlphaFoldDB" id="A0A0N1FJV7"/>
<gene>
    <name evidence="1" type="ORF">GLUCOINTEAF2_0200954</name>
</gene>